<name>A0A285PUG0_9FIRM</name>
<dbReference type="EMBL" id="LT907978">
    <property type="protein sequence ID" value="SOB73283.1"/>
    <property type="molecule type" value="Genomic_DNA"/>
</dbReference>
<organism evidence="1 2">
    <name type="scientific">Anaerobutyricum hallii</name>
    <dbReference type="NCBI Taxonomy" id="39488"/>
    <lineage>
        <taxon>Bacteria</taxon>
        <taxon>Bacillati</taxon>
        <taxon>Bacillota</taxon>
        <taxon>Clostridia</taxon>
        <taxon>Lachnospirales</taxon>
        <taxon>Lachnospiraceae</taxon>
        <taxon>Anaerobutyricum</taxon>
    </lineage>
</organism>
<sequence>MPGIYKIPMVRMTEMSDEAPECKGLKVPHSEMGVWVKAQAVRFSRNGCYETPWHVTGVSKLSGPEGTPKGMYVQIGLSEQGKAGSLLDNPAKNNKRMNSC</sequence>
<dbReference type="Proteomes" id="UP000217549">
    <property type="component" value="Chromosome I"/>
</dbReference>
<evidence type="ECO:0000313" key="1">
    <source>
        <dbReference type="EMBL" id="SOB73283.1"/>
    </source>
</evidence>
<dbReference type="AlphaFoldDB" id="A0A285PUG0"/>
<gene>
    <name evidence="1" type="ORF">EHLA_2729</name>
</gene>
<evidence type="ECO:0000313" key="2">
    <source>
        <dbReference type="Proteomes" id="UP000217549"/>
    </source>
</evidence>
<keyword evidence="2" id="KW-1185">Reference proteome</keyword>
<reference evidence="2" key="1">
    <citation type="submission" date="2017-09" db="EMBL/GenBank/DDBJ databases">
        <authorList>
            <person name="Shetty A S."/>
        </authorList>
    </citation>
    <scope>NUCLEOTIDE SEQUENCE [LARGE SCALE GENOMIC DNA]</scope>
</reference>
<dbReference type="KEGG" id="ehl:EHLA_2729"/>
<proteinExistence type="predicted"/>
<protein>
    <submittedName>
        <fullName evidence="1">Uncharacterized protein</fullName>
    </submittedName>
</protein>
<accession>A0A285PUG0</accession>